<evidence type="ECO:0000256" key="7">
    <source>
        <dbReference type="ARBA" id="ARBA00023136"/>
    </source>
</evidence>
<feature type="transmembrane region" description="Helical" evidence="8">
    <location>
        <begin position="164"/>
        <end position="183"/>
    </location>
</feature>
<feature type="transmembrane region" description="Helical" evidence="8">
    <location>
        <begin position="248"/>
        <end position="269"/>
    </location>
</feature>
<organism evidence="11">
    <name type="scientific">mine drainage metagenome</name>
    <dbReference type="NCBI Taxonomy" id="410659"/>
    <lineage>
        <taxon>unclassified sequences</taxon>
        <taxon>metagenomes</taxon>
        <taxon>ecological metagenomes</taxon>
    </lineage>
</organism>
<evidence type="ECO:0000259" key="9">
    <source>
        <dbReference type="PROSITE" id="PS50893"/>
    </source>
</evidence>
<reference evidence="11" key="1">
    <citation type="submission" date="2016-10" db="EMBL/GenBank/DDBJ databases">
        <title>Sequence of Gallionella enrichment culture.</title>
        <authorList>
            <person name="Poehlein A."/>
            <person name="Muehling M."/>
            <person name="Daniel R."/>
        </authorList>
    </citation>
    <scope>NUCLEOTIDE SEQUENCE</scope>
</reference>
<comment type="caution">
    <text evidence="11">The sequence shown here is derived from an EMBL/GenBank/DDBJ whole genome shotgun (WGS) entry which is preliminary data.</text>
</comment>
<dbReference type="Gene3D" id="1.20.1560.10">
    <property type="entry name" value="ABC transporter type 1, transmembrane domain"/>
    <property type="match status" value="1"/>
</dbReference>
<keyword evidence="4" id="KW-0547">Nucleotide-binding</keyword>
<keyword evidence="11" id="KW-0378">Hydrolase</keyword>
<feature type="transmembrane region" description="Helical" evidence="8">
    <location>
        <begin position="140"/>
        <end position="158"/>
    </location>
</feature>
<evidence type="ECO:0000256" key="4">
    <source>
        <dbReference type="ARBA" id="ARBA00022741"/>
    </source>
</evidence>
<feature type="transmembrane region" description="Helical" evidence="8">
    <location>
        <begin position="21"/>
        <end position="44"/>
    </location>
</feature>
<dbReference type="Pfam" id="PF00664">
    <property type="entry name" value="ABC_membrane"/>
    <property type="match status" value="1"/>
</dbReference>
<dbReference type="SMART" id="SM00382">
    <property type="entry name" value="AAA"/>
    <property type="match status" value="1"/>
</dbReference>
<dbReference type="SUPFAM" id="SSF52540">
    <property type="entry name" value="P-loop containing nucleoside triphosphate hydrolases"/>
    <property type="match status" value="1"/>
</dbReference>
<dbReference type="InterPro" id="IPR036640">
    <property type="entry name" value="ABC1_TM_sf"/>
</dbReference>
<accession>A0A1J5S6L1</accession>
<evidence type="ECO:0000256" key="6">
    <source>
        <dbReference type="ARBA" id="ARBA00022989"/>
    </source>
</evidence>
<dbReference type="Pfam" id="PF00005">
    <property type="entry name" value="ABC_tran"/>
    <property type="match status" value="1"/>
</dbReference>
<name>A0A1J5S6L1_9ZZZZ</name>
<feature type="transmembrane region" description="Helical" evidence="8">
    <location>
        <begin position="56"/>
        <end position="74"/>
    </location>
</feature>
<feature type="domain" description="ABC transmembrane type-1" evidence="10">
    <location>
        <begin position="19"/>
        <end position="304"/>
    </location>
</feature>
<evidence type="ECO:0000256" key="2">
    <source>
        <dbReference type="ARBA" id="ARBA00022448"/>
    </source>
</evidence>
<protein>
    <submittedName>
        <fullName evidence="11">Lipid A export ATP-binding/permease protein MsbA</fullName>
        <ecNumber evidence="11">3.6.3.-</ecNumber>
    </submittedName>
</protein>
<dbReference type="PROSITE" id="PS50893">
    <property type="entry name" value="ABC_TRANSPORTER_2"/>
    <property type="match status" value="1"/>
</dbReference>
<dbReference type="EMBL" id="MLJW01000060">
    <property type="protein sequence ID" value="OIR04113.1"/>
    <property type="molecule type" value="Genomic_DNA"/>
</dbReference>
<evidence type="ECO:0000256" key="8">
    <source>
        <dbReference type="SAM" id="Phobius"/>
    </source>
</evidence>
<evidence type="ECO:0000313" key="11">
    <source>
        <dbReference type="EMBL" id="OIR04113.1"/>
    </source>
</evidence>
<dbReference type="EC" id="3.6.3.-" evidence="11"/>
<dbReference type="Gene3D" id="3.40.50.300">
    <property type="entry name" value="P-loop containing nucleotide triphosphate hydrolases"/>
    <property type="match status" value="1"/>
</dbReference>
<dbReference type="GO" id="GO:0005524">
    <property type="term" value="F:ATP binding"/>
    <property type="evidence" value="ECO:0007669"/>
    <property type="project" value="UniProtKB-KW"/>
</dbReference>
<sequence length="577" mass="63576">MQRIRPYFRYLKAVRGPLFAAIFYGVLYGVSSGASLPALAKYVFPVIFDHLVPQNMVYEVVLAIPFVFAVRAWSSYRNSYFTQFAGLKILETLRIEYFSKLQRLPLSFLQDKSTGDLLSRGLTDTAQLQFTLTIFANDGIKQPLTLISALGYLAWLAYSTHGVGIVLACFLILPLTIFPIRYVGRKVLKRAQQVQAQLGDITGFFSENLSAAREVRAFGLEDREITRFSGQTNSLVRFQMKIVKYAQALTPAIELLSAFGISVTLALAYGTDIDLSTFMSIVFALYMCYEPIKKLGFINNELKRAVACMERLEVVLDAPVTIRDPETPAKVGRLAGHVAFQNVTFAYKQGEPVLTDVSAQIPAGTVCALVGPSGAGKSTFANLVPRFYETVAGRVTIDGIDVRDMRLADLRRNIALVSQDPVLFNDTIFNNLLLGRPEATRAEVEQAARDAFAHDFILAQPKGYDTLVGERGASLSGGQKQRVALARAFLRNAPILILDEATSALDTESEAAIQAALKKLVQGKTVLIIAHRFSTIRDASLIQVFDQGRIVGTGSHAELYESCNLYKRLYDGQTALG</sequence>
<dbReference type="InterPro" id="IPR039421">
    <property type="entry name" value="Type_1_exporter"/>
</dbReference>
<evidence type="ECO:0000259" key="10">
    <source>
        <dbReference type="PROSITE" id="PS50929"/>
    </source>
</evidence>
<evidence type="ECO:0000256" key="1">
    <source>
        <dbReference type="ARBA" id="ARBA00004141"/>
    </source>
</evidence>
<evidence type="ECO:0000256" key="3">
    <source>
        <dbReference type="ARBA" id="ARBA00022692"/>
    </source>
</evidence>
<dbReference type="FunFam" id="3.40.50.300:FF:000287">
    <property type="entry name" value="Multidrug ABC transporter ATP-binding protein"/>
    <property type="match status" value="1"/>
</dbReference>
<evidence type="ECO:0000256" key="5">
    <source>
        <dbReference type="ARBA" id="ARBA00022840"/>
    </source>
</evidence>
<dbReference type="InterPro" id="IPR017871">
    <property type="entry name" value="ABC_transporter-like_CS"/>
</dbReference>
<dbReference type="PROSITE" id="PS50929">
    <property type="entry name" value="ABC_TM1F"/>
    <property type="match status" value="1"/>
</dbReference>
<dbReference type="InterPro" id="IPR011527">
    <property type="entry name" value="ABC1_TM_dom"/>
</dbReference>
<keyword evidence="2" id="KW-0813">Transport</keyword>
<dbReference type="InterPro" id="IPR027417">
    <property type="entry name" value="P-loop_NTPase"/>
</dbReference>
<dbReference type="InterPro" id="IPR003439">
    <property type="entry name" value="ABC_transporter-like_ATP-bd"/>
</dbReference>
<dbReference type="SUPFAM" id="SSF90123">
    <property type="entry name" value="ABC transporter transmembrane region"/>
    <property type="match status" value="1"/>
</dbReference>
<dbReference type="InterPro" id="IPR003593">
    <property type="entry name" value="AAA+_ATPase"/>
</dbReference>
<keyword evidence="5 11" id="KW-0067">ATP-binding</keyword>
<dbReference type="GO" id="GO:0016887">
    <property type="term" value="F:ATP hydrolysis activity"/>
    <property type="evidence" value="ECO:0007669"/>
    <property type="project" value="InterPro"/>
</dbReference>
<dbReference type="AlphaFoldDB" id="A0A1J5S6L1"/>
<comment type="subcellular location">
    <subcellularLocation>
        <location evidence="1">Membrane</location>
        <topology evidence="1">Multi-pass membrane protein</topology>
    </subcellularLocation>
</comment>
<dbReference type="GO" id="GO:0016020">
    <property type="term" value="C:membrane"/>
    <property type="evidence" value="ECO:0007669"/>
    <property type="project" value="UniProtKB-SubCell"/>
</dbReference>
<dbReference type="CDD" id="cd18552">
    <property type="entry name" value="ABC_6TM_MsbA_like"/>
    <property type="match status" value="1"/>
</dbReference>
<keyword evidence="7 8" id="KW-0472">Membrane</keyword>
<keyword evidence="3 8" id="KW-0812">Transmembrane</keyword>
<dbReference type="PANTHER" id="PTHR24221:SF654">
    <property type="entry name" value="ATP-BINDING CASSETTE SUB-FAMILY B MEMBER 6"/>
    <property type="match status" value="1"/>
</dbReference>
<keyword evidence="6 8" id="KW-1133">Transmembrane helix</keyword>
<feature type="domain" description="ABC transporter" evidence="9">
    <location>
        <begin position="338"/>
        <end position="572"/>
    </location>
</feature>
<proteinExistence type="predicted"/>
<dbReference type="GO" id="GO:0140359">
    <property type="term" value="F:ABC-type transporter activity"/>
    <property type="evidence" value="ECO:0007669"/>
    <property type="project" value="InterPro"/>
</dbReference>
<dbReference type="PANTHER" id="PTHR24221">
    <property type="entry name" value="ATP-BINDING CASSETTE SUB-FAMILY B"/>
    <property type="match status" value="1"/>
</dbReference>
<dbReference type="PROSITE" id="PS00211">
    <property type="entry name" value="ABC_TRANSPORTER_1"/>
    <property type="match status" value="1"/>
</dbReference>
<dbReference type="GO" id="GO:0034040">
    <property type="term" value="F:ATPase-coupled lipid transmembrane transporter activity"/>
    <property type="evidence" value="ECO:0007669"/>
    <property type="project" value="TreeGrafter"/>
</dbReference>
<gene>
    <name evidence="11" type="primary">msbA_5</name>
    <name evidence="11" type="ORF">GALL_138440</name>
</gene>